<keyword evidence="2" id="KW-1185">Reference proteome</keyword>
<evidence type="ECO:0000313" key="1">
    <source>
        <dbReference type="EMBL" id="SHJ01491.1"/>
    </source>
</evidence>
<accession>A0A1M6FUT3</accession>
<evidence type="ECO:0000313" key="2">
    <source>
        <dbReference type="Proteomes" id="UP000184231"/>
    </source>
</evidence>
<dbReference type="STRING" id="558155.SAMN04487911_10993"/>
<gene>
    <name evidence="1" type="ORF">SAMN04487911_10993</name>
</gene>
<sequence length="61" mass="6828">MKKVILSMIMLFAFSSITIGCRETKSTEEKIEDGIEKVGDDLEEGVEEIEDEIDDATDDSQ</sequence>
<dbReference type="Proteomes" id="UP000184231">
    <property type="component" value="Unassembled WGS sequence"/>
</dbReference>
<dbReference type="AlphaFoldDB" id="A0A1M6FUT3"/>
<dbReference type="EMBL" id="FQYX01000009">
    <property type="protein sequence ID" value="SHJ01491.1"/>
    <property type="molecule type" value="Genomic_DNA"/>
</dbReference>
<organism evidence="1 2">
    <name type="scientific">Arenibacter nanhaiticus</name>
    <dbReference type="NCBI Taxonomy" id="558155"/>
    <lineage>
        <taxon>Bacteria</taxon>
        <taxon>Pseudomonadati</taxon>
        <taxon>Bacteroidota</taxon>
        <taxon>Flavobacteriia</taxon>
        <taxon>Flavobacteriales</taxon>
        <taxon>Flavobacteriaceae</taxon>
        <taxon>Arenibacter</taxon>
    </lineage>
</organism>
<protein>
    <submittedName>
        <fullName evidence="1">Uncharacterized protein</fullName>
    </submittedName>
</protein>
<proteinExistence type="predicted"/>
<name>A0A1M6FUT3_9FLAO</name>
<dbReference type="OrthoDB" id="1179875at2"/>
<dbReference type="RefSeq" id="WP_072764165.1">
    <property type="nucleotide sequence ID" value="NZ_FQYX01000009.1"/>
</dbReference>
<reference evidence="1 2" key="1">
    <citation type="submission" date="2016-11" db="EMBL/GenBank/DDBJ databases">
        <authorList>
            <person name="Jaros S."/>
            <person name="Januszkiewicz K."/>
            <person name="Wedrychowicz H."/>
        </authorList>
    </citation>
    <scope>NUCLEOTIDE SEQUENCE [LARGE SCALE GENOMIC DNA]</scope>
    <source>
        <strain evidence="1 2">CGMCC 1.8863</strain>
    </source>
</reference>
<dbReference type="PROSITE" id="PS51257">
    <property type="entry name" value="PROKAR_LIPOPROTEIN"/>
    <property type="match status" value="1"/>
</dbReference>